<name>A0A4Y2J3C3_ARAVE</name>
<proteinExistence type="predicted"/>
<reference evidence="1 2" key="1">
    <citation type="journal article" date="2019" name="Sci. Rep.">
        <title>Orb-weaving spider Araneus ventricosus genome elucidates the spidroin gene catalogue.</title>
        <authorList>
            <person name="Kono N."/>
            <person name="Nakamura H."/>
            <person name="Ohtoshi R."/>
            <person name="Moran D.A.P."/>
            <person name="Shinohara A."/>
            <person name="Yoshida Y."/>
            <person name="Fujiwara M."/>
            <person name="Mori M."/>
            <person name="Tomita M."/>
            <person name="Arakawa K."/>
        </authorList>
    </citation>
    <scope>NUCLEOTIDE SEQUENCE [LARGE SCALE GENOMIC DNA]</scope>
</reference>
<evidence type="ECO:0000313" key="1">
    <source>
        <dbReference type="EMBL" id="GBM84248.1"/>
    </source>
</evidence>
<feature type="non-terminal residue" evidence="1">
    <location>
        <position position="1"/>
    </location>
</feature>
<evidence type="ECO:0000313" key="2">
    <source>
        <dbReference type="Proteomes" id="UP000499080"/>
    </source>
</evidence>
<accession>A0A4Y2J3C3</accession>
<keyword evidence="2" id="KW-1185">Reference proteome</keyword>
<gene>
    <name evidence="1" type="ORF">AVEN_214900_1</name>
</gene>
<comment type="caution">
    <text evidence="1">The sequence shown here is derived from an EMBL/GenBank/DDBJ whole genome shotgun (WGS) entry which is preliminary data.</text>
</comment>
<sequence length="49" mass="5978">KLDILEREKEKAIKIYVNHPNGLWWSEFRLDRNRREKTGVSLQRDPERG</sequence>
<dbReference type="AlphaFoldDB" id="A0A4Y2J3C3"/>
<organism evidence="1 2">
    <name type="scientific">Araneus ventricosus</name>
    <name type="common">Orbweaver spider</name>
    <name type="synonym">Epeira ventricosa</name>
    <dbReference type="NCBI Taxonomy" id="182803"/>
    <lineage>
        <taxon>Eukaryota</taxon>
        <taxon>Metazoa</taxon>
        <taxon>Ecdysozoa</taxon>
        <taxon>Arthropoda</taxon>
        <taxon>Chelicerata</taxon>
        <taxon>Arachnida</taxon>
        <taxon>Araneae</taxon>
        <taxon>Araneomorphae</taxon>
        <taxon>Entelegynae</taxon>
        <taxon>Araneoidea</taxon>
        <taxon>Araneidae</taxon>
        <taxon>Araneus</taxon>
    </lineage>
</organism>
<protein>
    <submittedName>
        <fullName evidence="1">Uncharacterized protein</fullName>
    </submittedName>
</protein>
<dbReference type="Proteomes" id="UP000499080">
    <property type="component" value="Unassembled WGS sequence"/>
</dbReference>
<dbReference type="EMBL" id="BGPR01108906">
    <property type="protein sequence ID" value="GBM84248.1"/>
    <property type="molecule type" value="Genomic_DNA"/>
</dbReference>